<evidence type="ECO:0000256" key="1">
    <source>
        <dbReference type="ARBA" id="ARBA00001911"/>
    </source>
</evidence>
<evidence type="ECO:0000256" key="4">
    <source>
        <dbReference type="ARBA" id="ARBA00023239"/>
    </source>
</evidence>
<proteinExistence type="predicted"/>
<dbReference type="GO" id="GO:0005737">
    <property type="term" value="C:cytoplasm"/>
    <property type="evidence" value="ECO:0007669"/>
    <property type="project" value="TreeGrafter"/>
</dbReference>
<keyword evidence="2" id="KW-0210">Decarboxylase</keyword>
<keyword evidence="3" id="KW-0520">NAD</keyword>
<dbReference type="GO" id="GO:0033320">
    <property type="term" value="P:UDP-D-xylose biosynthetic process"/>
    <property type="evidence" value="ECO:0007669"/>
    <property type="project" value="UniProtKB-UniPathway"/>
</dbReference>
<name>A0A2H0X6W2_UNCKA</name>
<dbReference type="Proteomes" id="UP000231414">
    <property type="component" value="Unassembled WGS sequence"/>
</dbReference>
<dbReference type="UniPathway" id="UPA00796">
    <property type="reaction ID" value="UER00771"/>
</dbReference>
<dbReference type="PANTHER" id="PTHR43078">
    <property type="entry name" value="UDP-GLUCURONIC ACID DECARBOXYLASE-RELATED"/>
    <property type="match status" value="1"/>
</dbReference>
<gene>
    <name evidence="6" type="ORF">COT52_02745</name>
</gene>
<dbReference type="InterPro" id="IPR001509">
    <property type="entry name" value="Epimerase_deHydtase"/>
</dbReference>
<dbReference type="GO" id="GO:0070403">
    <property type="term" value="F:NAD+ binding"/>
    <property type="evidence" value="ECO:0007669"/>
    <property type="project" value="InterPro"/>
</dbReference>
<dbReference type="InterPro" id="IPR044516">
    <property type="entry name" value="UXS-like"/>
</dbReference>
<protein>
    <submittedName>
        <fullName evidence="6">NAD-dependent dehydratase</fullName>
    </submittedName>
</protein>
<evidence type="ECO:0000313" key="7">
    <source>
        <dbReference type="Proteomes" id="UP000231414"/>
    </source>
</evidence>
<dbReference type="GO" id="GO:0042732">
    <property type="term" value="P:D-xylose metabolic process"/>
    <property type="evidence" value="ECO:0007669"/>
    <property type="project" value="InterPro"/>
</dbReference>
<feature type="domain" description="NAD-dependent epimerase/dehydratase" evidence="5">
    <location>
        <begin position="8"/>
        <end position="242"/>
    </location>
</feature>
<evidence type="ECO:0000256" key="3">
    <source>
        <dbReference type="ARBA" id="ARBA00023027"/>
    </source>
</evidence>
<dbReference type="Gene3D" id="3.40.50.720">
    <property type="entry name" value="NAD(P)-binding Rossmann-like Domain"/>
    <property type="match status" value="1"/>
</dbReference>
<dbReference type="Pfam" id="PF01370">
    <property type="entry name" value="Epimerase"/>
    <property type="match status" value="1"/>
</dbReference>
<dbReference type="SUPFAM" id="SSF51735">
    <property type="entry name" value="NAD(P)-binding Rossmann-fold domains"/>
    <property type="match status" value="1"/>
</dbReference>
<evidence type="ECO:0000256" key="2">
    <source>
        <dbReference type="ARBA" id="ARBA00022793"/>
    </source>
</evidence>
<sequence>MFLQEKTVLVAGGAGFIGSHLCRNLLKSGYKVMCVDNISTGRRENMADLESDPNFSFFEHDINTPINYKKHIFWIFNLACGFTAGDCTQSPQLIIETLSNGVKNLLNLAVEKGSVFVHISSSEVYGEPLVVPQPESYWGNVDPVGLRSCFQEGSRFAESLIATYRKKNNLSLKIARIFNVYGPVMRLDGGSILASFLSDALQKRNIRLPENSVTSSWCFVNDFVRGLILLVQAKHDGPINLGHPTPIDSGTIADSIASLTGVGVVPGQIPILYPSNLIPDISLAQKELSWEPEVSLDEGLKQTLAFYR</sequence>
<comment type="caution">
    <text evidence="6">The sequence shown here is derived from an EMBL/GenBank/DDBJ whole genome shotgun (WGS) entry which is preliminary data.</text>
</comment>
<dbReference type="EMBL" id="PEYW01000039">
    <property type="protein sequence ID" value="PIS20642.1"/>
    <property type="molecule type" value="Genomic_DNA"/>
</dbReference>
<keyword evidence="4" id="KW-0456">Lyase</keyword>
<evidence type="ECO:0000313" key="6">
    <source>
        <dbReference type="EMBL" id="PIS20642.1"/>
    </source>
</evidence>
<accession>A0A2H0X6W2</accession>
<reference evidence="7" key="1">
    <citation type="submission" date="2017-09" db="EMBL/GenBank/DDBJ databases">
        <title>Depth-based differentiation of microbial function through sediment-hosted aquifers and enrichment of novel symbionts in the deep terrestrial subsurface.</title>
        <authorList>
            <person name="Probst A.J."/>
            <person name="Ladd B."/>
            <person name="Jarett J.K."/>
            <person name="Geller-Mcgrath D.E."/>
            <person name="Sieber C.M.K."/>
            <person name="Emerson J.B."/>
            <person name="Anantharaman K."/>
            <person name="Thomas B.C."/>
            <person name="Malmstrom R."/>
            <person name="Stieglmeier M."/>
            <person name="Klingl A."/>
            <person name="Woyke T."/>
            <person name="Ryan C.M."/>
            <person name="Banfield J.F."/>
        </authorList>
    </citation>
    <scope>NUCLEOTIDE SEQUENCE [LARGE SCALE GENOMIC DNA]</scope>
</reference>
<comment type="cofactor">
    <cofactor evidence="1">
        <name>NAD(+)</name>
        <dbReference type="ChEBI" id="CHEBI:57540"/>
    </cofactor>
</comment>
<evidence type="ECO:0000259" key="5">
    <source>
        <dbReference type="Pfam" id="PF01370"/>
    </source>
</evidence>
<dbReference type="InterPro" id="IPR036291">
    <property type="entry name" value="NAD(P)-bd_dom_sf"/>
</dbReference>
<dbReference type="GO" id="GO:0048040">
    <property type="term" value="F:UDP-glucuronate decarboxylase activity"/>
    <property type="evidence" value="ECO:0007669"/>
    <property type="project" value="TreeGrafter"/>
</dbReference>
<organism evidence="6 7">
    <name type="scientific">candidate division WWE3 bacterium CG08_land_8_20_14_0_20_43_13</name>
    <dbReference type="NCBI Taxonomy" id="1975087"/>
    <lineage>
        <taxon>Bacteria</taxon>
        <taxon>Katanobacteria</taxon>
    </lineage>
</organism>
<dbReference type="PANTHER" id="PTHR43078:SF6">
    <property type="entry name" value="UDP-GLUCURONIC ACID DECARBOXYLASE 1"/>
    <property type="match status" value="1"/>
</dbReference>
<dbReference type="AlphaFoldDB" id="A0A2H0X6W2"/>